<comment type="caution">
    <text evidence="1">The sequence shown here is derived from an EMBL/GenBank/DDBJ whole genome shotgun (WGS) entry which is preliminary data.</text>
</comment>
<sequence>MKLPVIKHLTQFIEDNDQDYIIETLEVLEALTEVPSLKDEELDVIGELISNMYGALEVNKMVKNGMDRKEALNSFMTRVLGAIDKN</sequence>
<reference evidence="1 2" key="1">
    <citation type="submission" date="2014-12" db="EMBL/GenBank/DDBJ databases">
        <title>Genome sequence of Flavobacterium beibuense RSKm HC5.</title>
        <authorList>
            <person name="Kim J.F."/>
            <person name="Song J.Y."/>
            <person name="Kwak M.-J."/>
            <person name="Lee S.-W."/>
        </authorList>
    </citation>
    <scope>NUCLEOTIDE SEQUENCE [LARGE SCALE GENOMIC DNA]</scope>
    <source>
        <strain evidence="1 2">RSKm HC5</strain>
    </source>
</reference>
<dbReference type="InterPro" id="IPR053810">
    <property type="entry name" value="DUF6952"/>
</dbReference>
<dbReference type="RefSeq" id="WP_129749799.1">
    <property type="nucleotide sequence ID" value="NZ_JUIW01000002.1"/>
</dbReference>
<evidence type="ECO:0000313" key="1">
    <source>
        <dbReference type="EMBL" id="RYJ44995.1"/>
    </source>
</evidence>
<evidence type="ECO:0000313" key="2">
    <source>
        <dbReference type="Proteomes" id="UP000289775"/>
    </source>
</evidence>
<dbReference type="AlphaFoldDB" id="A0A444WGS4"/>
<dbReference type="OrthoDB" id="1149088at2"/>
<name>A0A444WGS4_9FLAO</name>
<keyword evidence="2" id="KW-1185">Reference proteome</keyword>
<dbReference type="Proteomes" id="UP000289775">
    <property type="component" value="Unassembled WGS sequence"/>
</dbReference>
<organism evidence="1 2">
    <name type="scientific">Flavobacterium beibuense</name>
    <dbReference type="NCBI Taxonomy" id="657326"/>
    <lineage>
        <taxon>Bacteria</taxon>
        <taxon>Pseudomonadati</taxon>
        <taxon>Bacteroidota</taxon>
        <taxon>Flavobacteriia</taxon>
        <taxon>Flavobacteriales</taxon>
        <taxon>Flavobacteriaceae</taxon>
        <taxon>Flavobacterium</taxon>
    </lineage>
</organism>
<dbReference type="Pfam" id="PF22264">
    <property type="entry name" value="DUF6952"/>
    <property type="match status" value="1"/>
</dbReference>
<protein>
    <submittedName>
        <fullName evidence="1">Uncharacterized protein</fullName>
    </submittedName>
</protein>
<gene>
    <name evidence="1" type="ORF">NU09_0629</name>
</gene>
<proteinExistence type="predicted"/>
<accession>A0A444WGS4</accession>
<dbReference type="EMBL" id="JUIW01000002">
    <property type="protein sequence ID" value="RYJ44995.1"/>
    <property type="molecule type" value="Genomic_DNA"/>
</dbReference>